<reference evidence="1" key="1">
    <citation type="submission" date="2014-12" db="EMBL/GenBank/DDBJ databases">
        <title>Insight into the proteome of Arion vulgaris.</title>
        <authorList>
            <person name="Aradska J."/>
            <person name="Bulat T."/>
            <person name="Smidak R."/>
            <person name="Sarate P."/>
            <person name="Gangsoo J."/>
            <person name="Sialana F."/>
            <person name="Bilban M."/>
            <person name="Lubec G."/>
        </authorList>
    </citation>
    <scope>NUCLEOTIDE SEQUENCE</scope>
    <source>
        <tissue evidence="1">Skin</tissue>
    </source>
</reference>
<organism evidence="1">
    <name type="scientific">Arion vulgaris</name>
    <dbReference type="NCBI Taxonomy" id="1028688"/>
    <lineage>
        <taxon>Eukaryota</taxon>
        <taxon>Metazoa</taxon>
        <taxon>Spiralia</taxon>
        <taxon>Lophotrochozoa</taxon>
        <taxon>Mollusca</taxon>
        <taxon>Gastropoda</taxon>
        <taxon>Heterobranchia</taxon>
        <taxon>Euthyneura</taxon>
        <taxon>Panpulmonata</taxon>
        <taxon>Eupulmonata</taxon>
        <taxon>Stylommatophora</taxon>
        <taxon>Helicina</taxon>
        <taxon>Arionoidea</taxon>
        <taxon>Arionidae</taxon>
        <taxon>Arion</taxon>
    </lineage>
</organism>
<sequence>GTTRSHGSSKTCITDLECGSLVKHYHQLTSSDKQQLIPNLFKPLHRYIINDCFPHSPDDLYTSAVMSSLFISDTQR</sequence>
<gene>
    <name evidence="1" type="primary">ORF13996</name>
</gene>
<dbReference type="EMBL" id="HACG01004786">
    <property type="protein sequence ID" value="CEK51651.1"/>
    <property type="molecule type" value="Transcribed_RNA"/>
</dbReference>
<protein>
    <submittedName>
        <fullName evidence="1">Uncharacterized protein</fullName>
    </submittedName>
</protein>
<accession>A0A0B6Y733</accession>
<evidence type="ECO:0000313" key="1">
    <source>
        <dbReference type="EMBL" id="CEK51651.1"/>
    </source>
</evidence>
<name>A0A0B6Y733_9EUPU</name>
<proteinExistence type="predicted"/>
<feature type="non-terminal residue" evidence="1">
    <location>
        <position position="1"/>
    </location>
</feature>
<dbReference type="AlphaFoldDB" id="A0A0B6Y733"/>